<sequence>MCKEEARDVKVETRIEHGDPRDV</sequence>
<reference evidence="2 3" key="1">
    <citation type="journal article" date="2023" name="Int. J. Mol. Sci.">
        <title>De Novo Assembly and Annotation of 11 Diverse Shrub Willow (Salix) Genomes Reveals Novel Gene Organization in Sex-Linked Regions.</title>
        <authorList>
            <person name="Hyden B."/>
            <person name="Feng K."/>
            <person name="Yates T.B."/>
            <person name="Jawdy S."/>
            <person name="Cereghino C."/>
            <person name="Smart L.B."/>
            <person name="Muchero W."/>
        </authorList>
    </citation>
    <scope>NUCLEOTIDE SEQUENCE [LARGE SCALE GENOMIC DNA]</scope>
    <source>
        <tissue evidence="2">Shoot tip</tissue>
    </source>
</reference>
<feature type="non-terminal residue" evidence="2">
    <location>
        <position position="23"/>
    </location>
</feature>
<evidence type="ECO:0000256" key="1">
    <source>
        <dbReference type="SAM" id="MobiDB-lite"/>
    </source>
</evidence>
<keyword evidence="3" id="KW-1185">Reference proteome</keyword>
<accession>A0AAD6JZK5</accession>
<organism evidence="2 3">
    <name type="scientific">Salix udensis</name>
    <dbReference type="NCBI Taxonomy" id="889485"/>
    <lineage>
        <taxon>Eukaryota</taxon>
        <taxon>Viridiplantae</taxon>
        <taxon>Streptophyta</taxon>
        <taxon>Embryophyta</taxon>
        <taxon>Tracheophyta</taxon>
        <taxon>Spermatophyta</taxon>
        <taxon>Magnoliopsida</taxon>
        <taxon>eudicotyledons</taxon>
        <taxon>Gunneridae</taxon>
        <taxon>Pentapetalae</taxon>
        <taxon>rosids</taxon>
        <taxon>fabids</taxon>
        <taxon>Malpighiales</taxon>
        <taxon>Salicaceae</taxon>
        <taxon>Saliceae</taxon>
        <taxon>Salix</taxon>
    </lineage>
</organism>
<proteinExistence type="predicted"/>
<evidence type="ECO:0000313" key="2">
    <source>
        <dbReference type="EMBL" id="KAJ6414092.1"/>
    </source>
</evidence>
<comment type="caution">
    <text evidence="2">The sequence shown here is derived from an EMBL/GenBank/DDBJ whole genome shotgun (WGS) entry which is preliminary data.</text>
</comment>
<dbReference type="AlphaFoldDB" id="A0AAD6JZK5"/>
<evidence type="ECO:0000313" key="3">
    <source>
        <dbReference type="Proteomes" id="UP001162972"/>
    </source>
</evidence>
<feature type="region of interest" description="Disordered" evidence="1">
    <location>
        <begin position="1"/>
        <end position="23"/>
    </location>
</feature>
<gene>
    <name evidence="2" type="ORF">OIU84_006831</name>
</gene>
<dbReference type="EMBL" id="JAPFFJ010000013">
    <property type="protein sequence ID" value="KAJ6414092.1"/>
    <property type="molecule type" value="Genomic_DNA"/>
</dbReference>
<protein>
    <submittedName>
        <fullName evidence="2">Uncharacterized protein</fullName>
    </submittedName>
</protein>
<name>A0AAD6JZK5_9ROSI</name>
<dbReference type="Proteomes" id="UP001162972">
    <property type="component" value="Chromosome 5"/>
</dbReference>